<gene>
    <name evidence="3" type="ORF">HPB51_007273</name>
</gene>
<evidence type="ECO:0008006" key="5">
    <source>
        <dbReference type="Google" id="ProtNLM"/>
    </source>
</evidence>
<reference evidence="3" key="1">
    <citation type="journal article" date="2020" name="Cell">
        <title>Large-Scale Comparative Analyses of Tick Genomes Elucidate Their Genetic Diversity and Vector Capacities.</title>
        <authorList>
            <consortium name="Tick Genome and Microbiome Consortium (TIGMIC)"/>
            <person name="Jia N."/>
            <person name="Wang J."/>
            <person name="Shi W."/>
            <person name="Du L."/>
            <person name="Sun Y."/>
            <person name="Zhan W."/>
            <person name="Jiang J.F."/>
            <person name="Wang Q."/>
            <person name="Zhang B."/>
            <person name="Ji P."/>
            <person name="Bell-Sakyi L."/>
            <person name="Cui X.M."/>
            <person name="Yuan T.T."/>
            <person name="Jiang B.G."/>
            <person name="Yang W.F."/>
            <person name="Lam T.T."/>
            <person name="Chang Q.C."/>
            <person name="Ding S.J."/>
            <person name="Wang X.J."/>
            <person name="Zhu J.G."/>
            <person name="Ruan X.D."/>
            <person name="Zhao L."/>
            <person name="Wei J.T."/>
            <person name="Ye R.Z."/>
            <person name="Que T.C."/>
            <person name="Du C.H."/>
            <person name="Zhou Y.H."/>
            <person name="Cheng J.X."/>
            <person name="Dai P.F."/>
            <person name="Guo W.B."/>
            <person name="Han X.H."/>
            <person name="Huang E.J."/>
            <person name="Li L.F."/>
            <person name="Wei W."/>
            <person name="Gao Y.C."/>
            <person name="Liu J.Z."/>
            <person name="Shao H.Z."/>
            <person name="Wang X."/>
            <person name="Wang C.C."/>
            <person name="Yang T.C."/>
            <person name="Huo Q.B."/>
            <person name="Li W."/>
            <person name="Chen H.Y."/>
            <person name="Chen S.E."/>
            <person name="Zhou L.G."/>
            <person name="Ni X.B."/>
            <person name="Tian J.H."/>
            <person name="Sheng Y."/>
            <person name="Liu T."/>
            <person name="Pan Y.S."/>
            <person name="Xia L.Y."/>
            <person name="Li J."/>
            <person name="Zhao F."/>
            <person name="Cao W.C."/>
        </authorList>
    </citation>
    <scope>NUCLEOTIDE SEQUENCE</scope>
    <source>
        <strain evidence="3">Rmic-2018</strain>
    </source>
</reference>
<evidence type="ECO:0000313" key="4">
    <source>
        <dbReference type="Proteomes" id="UP000821866"/>
    </source>
</evidence>
<accession>A0A9J6EZ60</accession>
<evidence type="ECO:0000256" key="1">
    <source>
        <dbReference type="SAM" id="MobiDB-lite"/>
    </source>
</evidence>
<proteinExistence type="predicted"/>
<feature type="transmembrane region" description="Helical" evidence="2">
    <location>
        <begin position="53"/>
        <end position="71"/>
    </location>
</feature>
<comment type="caution">
    <text evidence="3">The sequence shown here is derived from an EMBL/GenBank/DDBJ whole genome shotgun (WGS) entry which is preliminary data.</text>
</comment>
<feature type="compositionally biased region" description="Acidic residues" evidence="1">
    <location>
        <begin position="1"/>
        <end position="11"/>
    </location>
</feature>
<keyword evidence="4" id="KW-1185">Reference proteome</keyword>
<keyword evidence="2" id="KW-1133">Transmembrane helix</keyword>
<evidence type="ECO:0000313" key="3">
    <source>
        <dbReference type="EMBL" id="KAH8039420.1"/>
    </source>
</evidence>
<sequence length="197" mass="21392">MQPDQQTEEQQSEQGLDHGPPWCHQSSASSGRRLTMASSQGATAASSIGTNRVVAAVLILAAVAAVAYLVLGPPGSRRNEVLIGRNAVDKRRAAVVDNSTENVVTEEDEHGQATETDIPDSDWIPAEEEARKLAARSVIQAPASRKGRRRTPHQSFGAGRNRSFVATMRDRRAATSFEFPARLRSVSRHRTTFSTSM</sequence>
<evidence type="ECO:0000256" key="2">
    <source>
        <dbReference type="SAM" id="Phobius"/>
    </source>
</evidence>
<feature type="compositionally biased region" description="Polar residues" evidence="1">
    <location>
        <begin position="24"/>
        <end position="35"/>
    </location>
</feature>
<dbReference type="Proteomes" id="UP000821866">
    <property type="component" value="Chromosome 1"/>
</dbReference>
<feature type="region of interest" description="Disordered" evidence="1">
    <location>
        <begin position="1"/>
        <end position="35"/>
    </location>
</feature>
<dbReference type="AlphaFoldDB" id="A0A9J6EZ60"/>
<keyword evidence="2" id="KW-0812">Transmembrane</keyword>
<protein>
    <recommendedName>
        <fullName evidence="5">Transmembrane protein</fullName>
    </recommendedName>
</protein>
<keyword evidence="2" id="KW-0472">Membrane</keyword>
<name>A0A9J6EZ60_RHIMP</name>
<organism evidence="3 4">
    <name type="scientific">Rhipicephalus microplus</name>
    <name type="common">Cattle tick</name>
    <name type="synonym">Boophilus microplus</name>
    <dbReference type="NCBI Taxonomy" id="6941"/>
    <lineage>
        <taxon>Eukaryota</taxon>
        <taxon>Metazoa</taxon>
        <taxon>Ecdysozoa</taxon>
        <taxon>Arthropoda</taxon>
        <taxon>Chelicerata</taxon>
        <taxon>Arachnida</taxon>
        <taxon>Acari</taxon>
        <taxon>Parasitiformes</taxon>
        <taxon>Ixodida</taxon>
        <taxon>Ixodoidea</taxon>
        <taxon>Ixodidae</taxon>
        <taxon>Rhipicephalinae</taxon>
        <taxon>Rhipicephalus</taxon>
        <taxon>Boophilus</taxon>
    </lineage>
</organism>
<dbReference type="EMBL" id="JABSTU010000001">
    <property type="protein sequence ID" value="KAH8039420.1"/>
    <property type="molecule type" value="Genomic_DNA"/>
</dbReference>
<reference evidence="3" key="2">
    <citation type="submission" date="2021-09" db="EMBL/GenBank/DDBJ databases">
        <authorList>
            <person name="Jia N."/>
            <person name="Wang J."/>
            <person name="Shi W."/>
            <person name="Du L."/>
            <person name="Sun Y."/>
            <person name="Zhan W."/>
            <person name="Jiang J."/>
            <person name="Wang Q."/>
            <person name="Zhang B."/>
            <person name="Ji P."/>
            <person name="Sakyi L.B."/>
            <person name="Cui X."/>
            <person name="Yuan T."/>
            <person name="Jiang B."/>
            <person name="Yang W."/>
            <person name="Lam T.T.-Y."/>
            <person name="Chang Q."/>
            <person name="Ding S."/>
            <person name="Wang X."/>
            <person name="Zhu J."/>
            <person name="Ruan X."/>
            <person name="Zhao L."/>
            <person name="Wei J."/>
            <person name="Que T."/>
            <person name="Du C."/>
            <person name="Cheng J."/>
            <person name="Dai P."/>
            <person name="Han X."/>
            <person name="Huang E."/>
            <person name="Gao Y."/>
            <person name="Liu J."/>
            <person name="Shao H."/>
            <person name="Ye R."/>
            <person name="Li L."/>
            <person name="Wei W."/>
            <person name="Wang X."/>
            <person name="Wang C."/>
            <person name="Huo Q."/>
            <person name="Li W."/>
            <person name="Guo W."/>
            <person name="Chen H."/>
            <person name="Chen S."/>
            <person name="Zhou L."/>
            <person name="Zhou L."/>
            <person name="Ni X."/>
            <person name="Tian J."/>
            <person name="Zhou Y."/>
            <person name="Sheng Y."/>
            <person name="Liu T."/>
            <person name="Pan Y."/>
            <person name="Xia L."/>
            <person name="Li J."/>
            <person name="Zhao F."/>
            <person name="Cao W."/>
        </authorList>
    </citation>
    <scope>NUCLEOTIDE SEQUENCE</scope>
    <source>
        <strain evidence="3">Rmic-2018</strain>
        <tissue evidence="3">Larvae</tissue>
    </source>
</reference>